<dbReference type="Pfam" id="PF26640">
    <property type="entry name" value="DUF8212"/>
    <property type="match status" value="1"/>
</dbReference>
<dbReference type="InterPro" id="IPR010730">
    <property type="entry name" value="HET"/>
</dbReference>
<sequence length="444" mass="50550">MRLLDTTSFELCSGEQDRFRQEGYAILSHRWVGSEITFDQLKKDVTGLKTGTLNSSQADKVRGACETARNQGISWMWIDTCCIDKSSATEESESINSMFKWYRDARLCITYLADVKRDAEVPITSTKIFKRISNDEPSDWFFRGWTLQELLAPQYMQFFDKDWTYMGTKQEMADTLARITGIKAQYLTGAEHFSEACIAAKMSWMAHRTTTREEDMAYSMIGIFGVSMTPQYGEGRRAFMRLQEQLLTTYLFDESIFAWKMPEPNSGAKHSNRQGDWAPGEWGLLASCPEWFGGCGNIETIAGQTGFRAFVMTPEGLRAPIRRHLYSGKLRALNGGFGFLWITFVGSIPALVGFQYVKYLINKKAKEDFSFVLNCYRRDTSGQKANVAIYLRPTTVDKVGYRKKDAPPHMICKRIRCDELDTKLKPITNFGEGIVLQPRPGFAS</sequence>
<keyword evidence="5" id="KW-1185">Reference proteome</keyword>
<dbReference type="STRING" id="2512241.A0A553HJ48"/>
<dbReference type="OrthoDB" id="20872at2759"/>
<dbReference type="InterPro" id="IPR058525">
    <property type="entry name" value="DUF8212"/>
</dbReference>
<feature type="domain" description="Heterokaryon incompatibility" evidence="2">
    <location>
        <begin position="24"/>
        <end position="119"/>
    </location>
</feature>
<keyword evidence="1" id="KW-1133">Transmembrane helix</keyword>
<gene>
    <name evidence="4" type="ORF">FHL15_011120</name>
</gene>
<comment type="caution">
    <text evidence="4">The sequence shown here is derived from an EMBL/GenBank/DDBJ whole genome shotgun (WGS) entry which is preliminary data.</text>
</comment>
<reference evidence="5" key="1">
    <citation type="submission" date="2019-06" db="EMBL/GenBank/DDBJ databases">
        <title>Draft genome sequence of the griseofulvin-producing fungus Xylaria cubensis strain G536.</title>
        <authorList>
            <person name="Mead M.E."/>
            <person name="Raja H.A."/>
            <person name="Steenwyk J.L."/>
            <person name="Knowles S.L."/>
            <person name="Oberlies N.H."/>
            <person name="Rokas A."/>
        </authorList>
    </citation>
    <scope>NUCLEOTIDE SEQUENCE [LARGE SCALE GENOMIC DNA]</scope>
    <source>
        <strain evidence="5">G536</strain>
    </source>
</reference>
<dbReference type="Proteomes" id="UP000319160">
    <property type="component" value="Unassembled WGS sequence"/>
</dbReference>
<keyword evidence="1" id="KW-0812">Transmembrane</keyword>
<protein>
    <submittedName>
        <fullName evidence="4">Uncharacterized protein</fullName>
    </submittedName>
</protein>
<dbReference type="EMBL" id="VFLP01000105">
    <property type="protein sequence ID" value="TRX87979.1"/>
    <property type="molecule type" value="Genomic_DNA"/>
</dbReference>
<evidence type="ECO:0000259" key="3">
    <source>
        <dbReference type="Pfam" id="PF26640"/>
    </source>
</evidence>
<evidence type="ECO:0000313" key="4">
    <source>
        <dbReference type="EMBL" id="TRX87979.1"/>
    </source>
</evidence>
<dbReference type="PANTHER" id="PTHR10622">
    <property type="entry name" value="HET DOMAIN-CONTAINING PROTEIN"/>
    <property type="match status" value="1"/>
</dbReference>
<dbReference type="AlphaFoldDB" id="A0A553HJ48"/>
<keyword evidence="1" id="KW-0472">Membrane</keyword>
<evidence type="ECO:0000256" key="1">
    <source>
        <dbReference type="SAM" id="Phobius"/>
    </source>
</evidence>
<proteinExistence type="predicted"/>
<accession>A0A553HJ48</accession>
<evidence type="ECO:0000259" key="2">
    <source>
        <dbReference type="Pfam" id="PF06985"/>
    </source>
</evidence>
<name>A0A553HJ48_9PEZI</name>
<dbReference type="PANTHER" id="PTHR10622:SF10">
    <property type="entry name" value="HET DOMAIN-CONTAINING PROTEIN"/>
    <property type="match status" value="1"/>
</dbReference>
<feature type="transmembrane region" description="Helical" evidence="1">
    <location>
        <begin position="337"/>
        <end position="357"/>
    </location>
</feature>
<organism evidence="4 5">
    <name type="scientific">Xylaria flabelliformis</name>
    <dbReference type="NCBI Taxonomy" id="2512241"/>
    <lineage>
        <taxon>Eukaryota</taxon>
        <taxon>Fungi</taxon>
        <taxon>Dikarya</taxon>
        <taxon>Ascomycota</taxon>
        <taxon>Pezizomycotina</taxon>
        <taxon>Sordariomycetes</taxon>
        <taxon>Xylariomycetidae</taxon>
        <taxon>Xylariales</taxon>
        <taxon>Xylariaceae</taxon>
        <taxon>Xylaria</taxon>
    </lineage>
</organism>
<evidence type="ECO:0000313" key="5">
    <source>
        <dbReference type="Proteomes" id="UP000319160"/>
    </source>
</evidence>
<dbReference type="Pfam" id="PF06985">
    <property type="entry name" value="HET"/>
    <property type="match status" value="1"/>
</dbReference>
<feature type="domain" description="DUF8212" evidence="3">
    <location>
        <begin position="237"/>
        <end position="309"/>
    </location>
</feature>